<dbReference type="EMBL" id="BGPR01004861">
    <property type="protein sequence ID" value="GBN04140.1"/>
    <property type="molecule type" value="Genomic_DNA"/>
</dbReference>
<accession>A0A4Y2KQ45</accession>
<comment type="caution">
    <text evidence="2">The sequence shown here is derived from an EMBL/GenBank/DDBJ whole genome shotgun (WGS) entry which is preliminary data.</text>
</comment>
<proteinExistence type="predicted"/>
<organism evidence="2 3">
    <name type="scientific">Araneus ventricosus</name>
    <name type="common">Orbweaver spider</name>
    <name type="synonym">Epeira ventricosa</name>
    <dbReference type="NCBI Taxonomy" id="182803"/>
    <lineage>
        <taxon>Eukaryota</taxon>
        <taxon>Metazoa</taxon>
        <taxon>Ecdysozoa</taxon>
        <taxon>Arthropoda</taxon>
        <taxon>Chelicerata</taxon>
        <taxon>Arachnida</taxon>
        <taxon>Araneae</taxon>
        <taxon>Araneomorphae</taxon>
        <taxon>Entelegynae</taxon>
        <taxon>Araneoidea</taxon>
        <taxon>Araneidae</taxon>
        <taxon>Araneus</taxon>
    </lineage>
</organism>
<sequence>MDNSTSAQYIETSMEYMKFCAYVIDKEMQRFNLDITVYQSFVAQLPGVLDVNFDIAYNRCAFMYKYTLCNIYFFKDCMNKFILECPEFKNLVLKWTADLNIRLCSLSCGPGLDYLSFMLALSDHLTPPSFKSVTILSKHGAWRNTVGIVADALQEGVLSKCGIGKLVNFKNTEVVQTNLLVSIPVKGLEALQHSSVILMVKTLNLTAPGTNEEEMFKTKLLELISSLKPETTIFFIDTKPSLTLFLEVLSKFDGKLLLKPEHLSFRVPVTFSEEYKEKNGCLPVVCSRGAFFVWQKLSSFEPDPNFNICPINPPTDVTEISQNSLEKLSNENEEVLNITKTLKDLILPNNKNLQPNSVGNVFSNSHISDNNKSLQTSVSDIREAISAMSSLVNTPKQAEINKSASSQNLVTTRSVQELPEVNFYEKSCSSHSLKKSSSIDNSFFLGSSKSLSFLGESDLQQNSLYNSTIEETYQHNVTKKKIGENKEKINVPKSNQALKPTSESKATQTELHQSVPNSSTVKGLTERVKRLVSSLENEVQKNIPDGQVNYHLHESPNRSTNYSSCSTNCSNNSDADIKPQFCNGYQTERENPIGCCNYVQMNHVHCCAVGHMIHRCEMHCCPSCIHRCNINPHRPFCESNIASTGTSLAQPQIVIPLQNISNDILLQIISVAKSGSKPQ</sequence>
<dbReference type="AlphaFoldDB" id="A0A4Y2KQ45"/>
<dbReference type="OrthoDB" id="6437833at2759"/>
<gene>
    <name evidence="2" type="ORF">AVEN_119011_1</name>
</gene>
<feature type="compositionally biased region" description="Polar residues" evidence="1">
    <location>
        <begin position="492"/>
        <end position="522"/>
    </location>
</feature>
<protein>
    <submittedName>
        <fullName evidence="2">Uncharacterized protein</fullName>
    </submittedName>
</protein>
<name>A0A4Y2KQ45_ARAVE</name>
<reference evidence="2 3" key="1">
    <citation type="journal article" date="2019" name="Sci. Rep.">
        <title>Orb-weaving spider Araneus ventricosus genome elucidates the spidroin gene catalogue.</title>
        <authorList>
            <person name="Kono N."/>
            <person name="Nakamura H."/>
            <person name="Ohtoshi R."/>
            <person name="Moran D.A.P."/>
            <person name="Shinohara A."/>
            <person name="Yoshida Y."/>
            <person name="Fujiwara M."/>
            <person name="Mori M."/>
            <person name="Tomita M."/>
            <person name="Arakawa K."/>
        </authorList>
    </citation>
    <scope>NUCLEOTIDE SEQUENCE [LARGE SCALE GENOMIC DNA]</scope>
</reference>
<evidence type="ECO:0000256" key="1">
    <source>
        <dbReference type="SAM" id="MobiDB-lite"/>
    </source>
</evidence>
<feature type="region of interest" description="Disordered" evidence="1">
    <location>
        <begin position="484"/>
        <end position="523"/>
    </location>
</feature>
<dbReference type="Proteomes" id="UP000499080">
    <property type="component" value="Unassembled WGS sequence"/>
</dbReference>
<evidence type="ECO:0000313" key="3">
    <source>
        <dbReference type="Proteomes" id="UP000499080"/>
    </source>
</evidence>
<keyword evidence="3" id="KW-1185">Reference proteome</keyword>
<evidence type="ECO:0000313" key="2">
    <source>
        <dbReference type="EMBL" id="GBN04140.1"/>
    </source>
</evidence>